<feature type="region of interest" description="Disordered" evidence="1">
    <location>
        <begin position="1"/>
        <end position="21"/>
    </location>
</feature>
<dbReference type="Pfam" id="PF16321">
    <property type="entry name" value="Ribosom_S30AE_C"/>
    <property type="match status" value="2"/>
</dbReference>
<dbReference type="InterPro" id="IPR038416">
    <property type="entry name" value="Ribosom_S30AE_C_sf"/>
</dbReference>
<dbReference type="InterPro" id="IPR036567">
    <property type="entry name" value="RHF-like"/>
</dbReference>
<comment type="caution">
    <text evidence="3">The sequence shown here is derived from an EMBL/GenBank/DDBJ whole genome shotgun (WGS) entry which is preliminary data.</text>
</comment>
<dbReference type="Proteomes" id="UP001500305">
    <property type="component" value="Unassembled WGS sequence"/>
</dbReference>
<gene>
    <name evidence="3" type="ORF">GCM10010430_27080</name>
</gene>
<dbReference type="InterPro" id="IPR050574">
    <property type="entry name" value="HPF/YfiA_ribosome-assoc"/>
</dbReference>
<reference evidence="3 4" key="1">
    <citation type="journal article" date="2019" name="Int. J. Syst. Evol. Microbiol.">
        <title>The Global Catalogue of Microorganisms (GCM) 10K type strain sequencing project: providing services to taxonomists for standard genome sequencing and annotation.</title>
        <authorList>
            <consortium name="The Broad Institute Genomics Platform"/>
            <consortium name="The Broad Institute Genome Sequencing Center for Infectious Disease"/>
            <person name="Wu L."/>
            <person name="Ma J."/>
        </authorList>
    </citation>
    <scope>NUCLEOTIDE SEQUENCE [LARGE SCALE GENOMIC DNA]</scope>
    <source>
        <strain evidence="3 4">JCM 7356</strain>
    </source>
</reference>
<feature type="compositionally biased region" description="Polar residues" evidence="1">
    <location>
        <begin position="1"/>
        <end position="10"/>
    </location>
</feature>
<dbReference type="Gene3D" id="3.30.505.50">
    <property type="entry name" value="Sigma 54 modulation/S30EA ribosomal protein, C-terminal domain"/>
    <property type="match status" value="2"/>
</dbReference>
<keyword evidence="4" id="KW-1185">Reference proteome</keyword>
<name>A0ABN3DXJ1_9ACTN</name>
<evidence type="ECO:0000313" key="3">
    <source>
        <dbReference type="EMBL" id="GAA2243931.1"/>
    </source>
</evidence>
<dbReference type="PANTHER" id="PTHR33231:SF1">
    <property type="entry name" value="30S RIBOSOMAL PROTEIN"/>
    <property type="match status" value="1"/>
</dbReference>
<evidence type="ECO:0000256" key="1">
    <source>
        <dbReference type="SAM" id="MobiDB-lite"/>
    </source>
</evidence>
<sequence length="267" mass="29768">MVNKPMTGQTPEVRVEIHGDLPPGTAEVARSTVLALVEETREPVLSVRIRLTRMDDPTVERPCLAQANLDVNGRRARAQVAAETMSEAVGLLRERIVLQLARVSRHLESQRGGVPEAGEYERLLRTEPVHRPHHCPHPAELREVVRHKSFSLPRETPDQAAFAMDTMDYGFRLFTDLTTGEDSVLYRAAPTGYRLAQVHPRPERLGAAAIPLTISSAPAPRLNLVNAKRRMDALGQPFVYFADDATGRGNVLYRRYDGHYGLITPTE</sequence>
<dbReference type="InterPro" id="IPR032528">
    <property type="entry name" value="Ribosom_S30AE_C"/>
</dbReference>
<accession>A0ABN3DXJ1</accession>
<dbReference type="RefSeq" id="WP_344636582.1">
    <property type="nucleotide sequence ID" value="NZ_BAAATR010000010.1"/>
</dbReference>
<evidence type="ECO:0000259" key="2">
    <source>
        <dbReference type="Pfam" id="PF16321"/>
    </source>
</evidence>
<evidence type="ECO:0000313" key="4">
    <source>
        <dbReference type="Proteomes" id="UP001500305"/>
    </source>
</evidence>
<organism evidence="3 4">
    <name type="scientific">Kitasatospora cystarginea</name>
    <dbReference type="NCBI Taxonomy" id="58350"/>
    <lineage>
        <taxon>Bacteria</taxon>
        <taxon>Bacillati</taxon>
        <taxon>Actinomycetota</taxon>
        <taxon>Actinomycetes</taxon>
        <taxon>Kitasatosporales</taxon>
        <taxon>Streptomycetaceae</taxon>
        <taxon>Kitasatospora</taxon>
    </lineage>
</organism>
<proteinExistence type="predicted"/>
<dbReference type="EMBL" id="BAAATR010000010">
    <property type="protein sequence ID" value="GAA2243931.1"/>
    <property type="molecule type" value="Genomic_DNA"/>
</dbReference>
<feature type="domain" description="Sigma 54 modulation/S30EA ribosomal protein C-terminal" evidence="2">
    <location>
        <begin position="219"/>
        <end position="262"/>
    </location>
</feature>
<dbReference type="PANTHER" id="PTHR33231">
    <property type="entry name" value="30S RIBOSOMAL PROTEIN"/>
    <property type="match status" value="1"/>
</dbReference>
<protein>
    <submittedName>
        <fullName evidence="3">HPF/RaiA family ribosome-associated protein</fullName>
    </submittedName>
</protein>
<feature type="domain" description="Sigma 54 modulation/S30EA ribosomal protein C-terminal" evidence="2">
    <location>
        <begin position="142"/>
        <end position="195"/>
    </location>
</feature>
<dbReference type="SUPFAM" id="SSF69754">
    <property type="entry name" value="Ribosome binding protein Y (YfiA homologue)"/>
    <property type="match status" value="1"/>
</dbReference>